<dbReference type="OMA" id="ILCGCDC"/>
<dbReference type="InterPro" id="IPR003616">
    <property type="entry name" value="Post-SET_dom"/>
</dbReference>
<dbReference type="SMART" id="SM00508">
    <property type="entry name" value="PostSET"/>
    <property type="match status" value="1"/>
</dbReference>
<feature type="domain" description="Post-SET" evidence="11">
    <location>
        <begin position="708"/>
        <end position="724"/>
    </location>
</feature>
<dbReference type="InterPro" id="IPR001214">
    <property type="entry name" value="SET_dom"/>
</dbReference>
<dbReference type="Gramene" id="OB02G33430.1">
    <property type="protein sequence ID" value="OB02G33430.1"/>
    <property type="gene ID" value="OB02G33430"/>
</dbReference>
<evidence type="ECO:0000256" key="5">
    <source>
        <dbReference type="ARBA" id="ARBA00022691"/>
    </source>
</evidence>
<feature type="domain" description="Pre-SET" evidence="10">
    <location>
        <begin position="492"/>
        <end position="552"/>
    </location>
</feature>
<evidence type="ECO:0000313" key="14">
    <source>
        <dbReference type="Proteomes" id="UP000006038"/>
    </source>
</evidence>
<evidence type="ECO:0000256" key="4">
    <source>
        <dbReference type="ARBA" id="ARBA00022679"/>
    </source>
</evidence>
<evidence type="ECO:0000256" key="3">
    <source>
        <dbReference type="ARBA" id="ARBA00022603"/>
    </source>
</evidence>
<dbReference type="Proteomes" id="UP000006038">
    <property type="component" value="Unassembled WGS sequence"/>
</dbReference>
<dbReference type="SMART" id="SM00468">
    <property type="entry name" value="PreSET"/>
    <property type="match status" value="1"/>
</dbReference>
<dbReference type="PANTHER" id="PTHR45660">
    <property type="entry name" value="HISTONE-LYSINE N-METHYLTRANSFERASE SETMAR"/>
    <property type="match status" value="1"/>
</dbReference>
<feature type="region of interest" description="Disordered" evidence="8">
    <location>
        <begin position="164"/>
        <end position="196"/>
    </location>
</feature>
<evidence type="ECO:0000256" key="8">
    <source>
        <dbReference type="SAM" id="MobiDB-lite"/>
    </source>
</evidence>
<evidence type="ECO:0000256" key="7">
    <source>
        <dbReference type="PROSITE-ProRule" id="PRU00358"/>
    </source>
</evidence>
<dbReference type="EnsemblPlants" id="OB02G33430.1">
    <property type="protein sequence ID" value="OB02G33430.1"/>
    <property type="gene ID" value="OB02G33430"/>
</dbReference>
<keyword evidence="6 7" id="KW-0539">Nucleus</keyword>
<dbReference type="SMART" id="SM00466">
    <property type="entry name" value="SRA"/>
    <property type="match status" value="1"/>
</dbReference>
<evidence type="ECO:0000259" key="9">
    <source>
        <dbReference type="PROSITE" id="PS50280"/>
    </source>
</evidence>
<comment type="subcellular location">
    <subcellularLocation>
        <location evidence="1">Chromosome</location>
    </subcellularLocation>
    <subcellularLocation>
        <location evidence="7">Nucleus</location>
    </subcellularLocation>
</comment>
<dbReference type="InterPro" id="IPR007728">
    <property type="entry name" value="Pre-SET_dom"/>
</dbReference>
<keyword evidence="3" id="KW-0489">Methyltransferase</keyword>
<dbReference type="AlphaFoldDB" id="J3LFC6"/>
<dbReference type="Pfam" id="PF00856">
    <property type="entry name" value="SET"/>
    <property type="match status" value="1"/>
</dbReference>
<sequence>MPGLALSAAAAASDDDGFGGPTSAGSGTALRGALRMESGGDLDGRGQHKAVARWRFQRGFVAGQLEGGDRFGARRRGSGTPESNGGGIAEGIGIPGSESDGGGGDGGLERGSSVTGCRKGQKVVVPWRFQVGFKRSWSHGSGLGDGSGSHAPPEITESKFRVSGKQCASAAGRNDSREKVSVTSDHSSVKVGKQTGSVSKKMKVNRYCHCQVIPKNKRVSTTRENILVSLQEFRIIYRKLLQEEQAKWRERGKGLRPDLAAFKMFRERLCVVDDDRRYVGNVPGVQIGDTFNSSLETFVVGLHRQQLNCVDYIKKDGTCVAVSIVSYAQASASNNNLETLLHVGSIVITGDQKIEGTDLAMKHSMDTNTPIRVIHVVTCEGENGQQKGITNYVYGGLYFIEKFRMEKVKEHQHIPTYQLRRMAEQAHVDILEFGKTRKRQEPFDGVFMRDISEGLEKIPVSTINSVSNEYPMPFRYISNIEYPTKHQQGLPSGCDCVNGCSYSQNCACVVKNGGEIPFSHKGTIIDEKPLIYECGPSCGCPPTCHNRVSQHGIKFRLQVFKTKSTGWGVRSLDFIPSGSFLCEYIGELLEEEEAQERKNDEYLFGIGNDYYNDRWQGISKTIPSLRNGPVEDEDGFAIDALNWGNLARFINHSCTPNLFAQNVLYDHDNISMPHIMLFAGEDIPPLQELSYDYNYGIDEVYDSDGNIKKKKCFCGSIECTGWLY</sequence>
<evidence type="ECO:0000259" key="12">
    <source>
        <dbReference type="PROSITE" id="PS51015"/>
    </source>
</evidence>
<evidence type="ECO:0000256" key="1">
    <source>
        <dbReference type="ARBA" id="ARBA00004286"/>
    </source>
</evidence>
<dbReference type="GO" id="GO:0032259">
    <property type="term" value="P:methylation"/>
    <property type="evidence" value="ECO:0007669"/>
    <property type="project" value="UniProtKB-KW"/>
</dbReference>
<dbReference type="SUPFAM" id="SSF88697">
    <property type="entry name" value="PUA domain-like"/>
    <property type="match status" value="1"/>
</dbReference>
<evidence type="ECO:0008006" key="15">
    <source>
        <dbReference type="Google" id="ProtNLM"/>
    </source>
</evidence>
<dbReference type="GO" id="GO:0042054">
    <property type="term" value="F:histone methyltransferase activity"/>
    <property type="evidence" value="ECO:0007669"/>
    <property type="project" value="InterPro"/>
</dbReference>
<accession>J3LFC6</accession>
<feature type="domain" description="SET" evidence="9">
    <location>
        <begin position="555"/>
        <end position="694"/>
    </location>
</feature>
<proteinExistence type="predicted"/>
<dbReference type="InterPro" id="IPR046341">
    <property type="entry name" value="SET_dom_sf"/>
</dbReference>
<keyword evidence="14" id="KW-1185">Reference proteome</keyword>
<dbReference type="InterPro" id="IPR051357">
    <property type="entry name" value="H3K9_HMTase_SUVAR3-9"/>
</dbReference>
<organism evidence="13">
    <name type="scientific">Oryza brachyantha</name>
    <name type="common">malo sina</name>
    <dbReference type="NCBI Taxonomy" id="4533"/>
    <lineage>
        <taxon>Eukaryota</taxon>
        <taxon>Viridiplantae</taxon>
        <taxon>Streptophyta</taxon>
        <taxon>Embryophyta</taxon>
        <taxon>Tracheophyta</taxon>
        <taxon>Spermatophyta</taxon>
        <taxon>Magnoliopsida</taxon>
        <taxon>Liliopsida</taxon>
        <taxon>Poales</taxon>
        <taxon>Poaceae</taxon>
        <taxon>BOP clade</taxon>
        <taxon>Oryzoideae</taxon>
        <taxon>Oryzeae</taxon>
        <taxon>Oryzinae</taxon>
        <taxon>Oryza</taxon>
    </lineage>
</organism>
<dbReference type="PROSITE" id="PS50280">
    <property type="entry name" value="SET"/>
    <property type="match status" value="1"/>
</dbReference>
<keyword evidence="4" id="KW-0808">Transferase</keyword>
<keyword evidence="5" id="KW-0949">S-adenosyl-L-methionine</keyword>
<evidence type="ECO:0000256" key="2">
    <source>
        <dbReference type="ARBA" id="ARBA00022454"/>
    </source>
</evidence>
<keyword evidence="2" id="KW-0158">Chromosome</keyword>
<dbReference type="Gene3D" id="2.170.270.10">
    <property type="entry name" value="SET domain"/>
    <property type="match status" value="1"/>
</dbReference>
<dbReference type="GO" id="GO:0005634">
    <property type="term" value="C:nucleus"/>
    <property type="evidence" value="ECO:0007669"/>
    <property type="project" value="UniProtKB-SubCell"/>
</dbReference>
<evidence type="ECO:0000259" key="10">
    <source>
        <dbReference type="PROSITE" id="PS50867"/>
    </source>
</evidence>
<dbReference type="PROSITE" id="PS50868">
    <property type="entry name" value="POST_SET"/>
    <property type="match status" value="1"/>
</dbReference>
<evidence type="ECO:0000256" key="6">
    <source>
        <dbReference type="ARBA" id="ARBA00023242"/>
    </source>
</evidence>
<dbReference type="GO" id="GO:0003690">
    <property type="term" value="F:double-stranded DNA binding"/>
    <property type="evidence" value="ECO:0007669"/>
    <property type="project" value="TreeGrafter"/>
</dbReference>
<dbReference type="InterPro" id="IPR015947">
    <property type="entry name" value="PUA-like_sf"/>
</dbReference>
<name>J3LFC6_ORYBR</name>
<evidence type="ECO:0000313" key="13">
    <source>
        <dbReference type="EnsemblPlants" id="OB02G33430.1"/>
    </source>
</evidence>
<dbReference type="GO" id="GO:0005694">
    <property type="term" value="C:chromosome"/>
    <property type="evidence" value="ECO:0007669"/>
    <property type="project" value="UniProtKB-SubCell"/>
</dbReference>
<dbReference type="eggNOG" id="KOG1082">
    <property type="taxonomic scope" value="Eukaryota"/>
</dbReference>
<feature type="domain" description="YDG" evidence="12">
    <location>
        <begin position="280"/>
        <end position="421"/>
    </location>
</feature>
<dbReference type="InterPro" id="IPR036987">
    <property type="entry name" value="SRA-YDG_sf"/>
</dbReference>
<dbReference type="SMART" id="SM00317">
    <property type="entry name" value="SET"/>
    <property type="match status" value="1"/>
</dbReference>
<dbReference type="GO" id="GO:0008270">
    <property type="term" value="F:zinc ion binding"/>
    <property type="evidence" value="ECO:0007669"/>
    <property type="project" value="InterPro"/>
</dbReference>
<dbReference type="PANTHER" id="PTHR45660:SF35">
    <property type="entry name" value="SET DOMAIN-CONTAINING PROTEIN"/>
    <property type="match status" value="1"/>
</dbReference>
<reference evidence="13" key="1">
    <citation type="submission" date="2013-04" db="UniProtKB">
        <authorList>
            <consortium name="EnsemblPlants"/>
        </authorList>
    </citation>
    <scope>IDENTIFICATION</scope>
</reference>
<feature type="region of interest" description="Disordered" evidence="8">
    <location>
        <begin position="67"/>
        <end position="115"/>
    </location>
</feature>
<dbReference type="Gene3D" id="2.30.280.10">
    <property type="entry name" value="SRA-YDG"/>
    <property type="match status" value="1"/>
</dbReference>
<dbReference type="PROSITE" id="PS51015">
    <property type="entry name" value="YDG"/>
    <property type="match status" value="1"/>
</dbReference>
<dbReference type="InterPro" id="IPR003105">
    <property type="entry name" value="SRA_YDG"/>
</dbReference>
<feature type="region of interest" description="Disordered" evidence="8">
    <location>
        <begin position="1"/>
        <end position="27"/>
    </location>
</feature>
<dbReference type="STRING" id="4533.J3LFC6"/>
<evidence type="ECO:0000259" key="11">
    <source>
        <dbReference type="PROSITE" id="PS50868"/>
    </source>
</evidence>
<dbReference type="Pfam" id="PF05033">
    <property type="entry name" value="Pre-SET"/>
    <property type="match status" value="1"/>
</dbReference>
<dbReference type="HOGENOM" id="CLU_004556_0_2_1"/>
<dbReference type="PROSITE" id="PS50867">
    <property type="entry name" value="PRE_SET"/>
    <property type="match status" value="1"/>
</dbReference>
<dbReference type="Pfam" id="PF02182">
    <property type="entry name" value="SAD_SRA"/>
    <property type="match status" value="1"/>
</dbReference>
<dbReference type="SUPFAM" id="SSF82199">
    <property type="entry name" value="SET domain"/>
    <property type="match status" value="1"/>
</dbReference>
<feature type="compositionally biased region" description="Low complexity" evidence="8">
    <location>
        <begin position="1"/>
        <end position="12"/>
    </location>
</feature>
<protein>
    <recommendedName>
        <fullName evidence="15">Histone-lysine N-methyltransferase</fullName>
    </recommendedName>
</protein>
<feature type="compositionally biased region" description="Gly residues" evidence="8">
    <location>
        <begin position="84"/>
        <end position="106"/>
    </location>
</feature>